<proteinExistence type="predicted"/>
<dbReference type="InterPro" id="IPR045517">
    <property type="entry name" value="Glyoxalase_8"/>
</dbReference>
<sequence length="252" mass="27988">MRTFRHAKLMASTLRAALAEHGTPITSSESLEIVARQFGFRNWNTLAARIAAAERQGTPARLPEGWFAAGTAPENYRIGVEPEPGGTAPRILTIDCLFQTDDPDAARIEKGFATLMQAVDARPFIGRRLRFSARLATRDVTGHATIWMRVDDDRPTPILFDNLITRESGGAVTGTSDWTTRHIVLQIPDDAESLHYGILLTGMGTLRAQDIRLEEAGADDPITATRQHYQDQRRRRRVIEGGPRNLDFSVLT</sequence>
<evidence type="ECO:0000313" key="3">
    <source>
        <dbReference type="EMBL" id="MBB2193508.1"/>
    </source>
</evidence>
<comment type="caution">
    <text evidence="2">The sequence shown here is derived from an EMBL/GenBank/DDBJ whole genome shotgun (WGS) entry which is preliminary data.</text>
</comment>
<organism evidence="2 5">
    <name type="scientific">Gluconacetobacter dulcium</name>
    <dbReference type="NCBI Taxonomy" id="2729096"/>
    <lineage>
        <taxon>Bacteria</taxon>
        <taxon>Pseudomonadati</taxon>
        <taxon>Pseudomonadota</taxon>
        <taxon>Alphaproteobacteria</taxon>
        <taxon>Acetobacterales</taxon>
        <taxon>Acetobacteraceae</taxon>
        <taxon>Gluconacetobacter</taxon>
    </lineage>
</organism>
<dbReference type="EMBL" id="JABEQN010000007">
    <property type="protein sequence ID" value="MBB2193508.1"/>
    <property type="molecule type" value="Genomic_DNA"/>
</dbReference>
<dbReference type="Pfam" id="PF20066">
    <property type="entry name" value="Glyoxalase_8"/>
    <property type="match status" value="1"/>
</dbReference>
<name>A0A7W4IKC3_9PROT</name>
<dbReference type="AlphaFoldDB" id="A0A7W4IKC3"/>
<dbReference type="Proteomes" id="UP000561077">
    <property type="component" value="Unassembled WGS sequence"/>
</dbReference>
<accession>A0A7W4IKC3</accession>
<feature type="domain" description="Glyoxalase-related protein" evidence="1">
    <location>
        <begin position="3"/>
        <end position="55"/>
    </location>
</feature>
<dbReference type="EMBL" id="JABEQO010000007">
    <property type="protein sequence ID" value="MBB2164422.1"/>
    <property type="molecule type" value="Genomic_DNA"/>
</dbReference>
<reference evidence="4 5" key="1">
    <citation type="submission" date="2020-04" db="EMBL/GenBank/DDBJ databases">
        <title>Description of novel Gluconacetobacter.</title>
        <authorList>
            <person name="Sombolestani A."/>
        </authorList>
    </citation>
    <scope>NUCLEOTIDE SEQUENCE [LARGE SCALE GENOMIC DNA]</scope>
    <source>
        <strain evidence="3 4">LMG 1728</strain>
        <strain evidence="2 5">LMG 1731</strain>
    </source>
</reference>
<dbReference type="Gene3D" id="2.60.120.260">
    <property type="entry name" value="Galactose-binding domain-like"/>
    <property type="match status" value="1"/>
</dbReference>
<dbReference type="RefSeq" id="WP_182973485.1">
    <property type="nucleotide sequence ID" value="NZ_JABEQN010000007.1"/>
</dbReference>
<evidence type="ECO:0000313" key="2">
    <source>
        <dbReference type="EMBL" id="MBB2164422.1"/>
    </source>
</evidence>
<evidence type="ECO:0000313" key="5">
    <source>
        <dbReference type="Proteomes" id="UP000561077"/>
    </source>
</evidence>
<keyword evidence="4" id="KW-1185">Reference proteome</keyword>
<gene>
    <name evidence="3" type="ORF">HLH25_07600</name>
    <name evidence="2" type="ORF">HLH26_07690</name>
</gene>
<evidence type="ECO:0000259" key="1">
    <source>
        <dbReference type="Pfam" id="PF20066"/>
    </source>
</evidence>
<protein>
    <recommendedName>
        <fullName evidence="1">Glyoxalase-related protein domain-containing protein</fullName>
    </recommendedName>
</protein>
<evidence type="ECO:0000313" key="4">
    <source>
        <dbReference type="Proteomes" id="UP000540490"/>
    </source>
</evidence>
<dbReference type="Proteomes" id="UP000540490">
    <property type="component" value="Unassembled WGS sequence"/>
</dbReference>